<organism evidence="1 2">
    <name type="scientific">Nocardiopsis algeriensis</name>
    <dbReference type="NCBI Taxonomy" id="1478215"/>
    <lineage>
        <taxon>Bacteria</taxon>
        <taxon>Bacillati</taxon>
        <taxon>Actinomycetota</taxon>
        <taxon>Actinomycetes</taxon>
        <taxon>Streptosporangiales</taxon>
        <taxon>Nocardiopsidaceae</taxon>
        <taxon>Nocardiopsis</taxon>
    </lineage>
</organism>
<evidence type="ECO:0000313" key="1">
    <source>
        <dbReference type="EMBL" id="MBB6118686.1"/>
    </source>
</evidence>
<name>A0A841IN48_9ACTN</name>
<dbReference type="AlphaFoldDB" id="A0A841IN48"/>
<dbReference type="EMBL" id="JACHJO010000002">
    <property type="protein sequence ID" value="MBB6118686.1"/>
    <property type="molecule type" value="Genomic_DNA"/>
</dbReference>
<accession>A0A841IN48</accession>
<dbReference type="Proteomes" id="UP000536604">
    <property type="component" value="Unassembled WGS sequence"/>
</dbReference>
<keyword evidence="2" id="KW-1185">Reference proteome</keyword>
<gene>
    <name evidence="1" type="ORF">FHS13_000618</name>
</gene>
<comment type="caution">
    <text evidence="1">The sequence shown here is derived from an EMBL/GenBank/DDBJ whole genome shotgun (WGS) entry which is preliminary data.</text>
</comment>
<sequence>MSTMCEPATSDGASDTYVYDPEALSAEQRMGDACAACHTRWPRPRRVLGVLPDGSQVFGCGECAAVMGLEAPTAVGERLFAVR</sequence>
<protein>
    <submittedName>
        <fullName evidence="1">Uncharacterized protein</fullName>
    </submittedName>
</protein>
<reference evidence="1 2" key="1">
    <citation type="submission" date="2020-08" db="EMBL/GenBank/DDBJ databases">
        <title>Genomic Encyclopedia of Type Strains, Phase III (KMG-III): the genomes of soil and plant-associated and newly described type strains.</title>
        <authorList>
            <person name="Whitman W."/>
        </authorList>
    </citation>
    <scope>NUCLEOTIDE SEQUENCE [LARGE SCALE GENOMIC DNA]</scope>
    <source>
        <strain evidence="1 2">CECT 8712</strain>
    </source>
</reference>
<proteinExistence type="predicted"/>
<evidence type="ECO:0000313" key="2">
    <source>
        <dbReference type="Proteomes" id="UP000536604"/>
    </source>
</evidence>